<organism evidence="1 2">
    <name type="scientific">Fonsecaea multimorphosa CBS 102226</name>
    <dbReference type="NCBI Taxonomy" id="1442371"/>
    <lineage>
        <taxon>Eukaryota</taxon>
        <taxon>Fungi</taxon>
        <taxon>Dikarya</taxon>
        <taxon>Ascomycota</taxon>
        <taxon>Pezizomycotina</taxon>
        <taxon>Eurotiomycetes</taxon>
        <taxon>Chaetothyriomycetidae</taxon>
        <taxon>Chaetothyriales</taxon>
        <taxon>Herpotrichiellaceae</taxon>
        <taxon>Fonsecaea</taxon>
    </lineage>
</organism>
<sequence length="485" mass="53252">MRSKTVPEDSLEPTCHFEFFDCLLARSDEKELEKQPLPSGVEREMRIMYQQPHLVPPMKLTVFDGLPPTPTPPLPSQLSQWVSQGKASLRSSLSMRRHASKPIISGPQPPLPLAQQLPLRRAAQEFRPLELSIYMPNNRLSDLPAFDRLSFTEGGDIKLPPRALVRTKSEEFLPHKVSLLPAPVKPASMIEQRRMSHARPDTSSTVISMSRPPSEYDALHSHPVSWSSFPGLPPQIHFPGAGVRSEASVAILTPMQEEFSPPATSVTIGDTVLDFPRVVETPAEQQDQVPPEAPAPPPIVPSAPARNFSKPADMNSPSGYFHPNYQTQKRISQWLAHRSHSSSISTTKSSSTSSSFAEHRRKRTQFYQLSAPAAAPPKPLNLWPRQHHRTMTESTIASTIDTDILSYGNQSLTDATSVTTTTAGEWQSRSGMVKSVSKGGGTLRPIVSGVPDVPPCYAEIIKDADDFIIKEIGGPLRSPGVGVAF</sequence>
<dbReference type="Proteomes" id="UP000053411">
    <property type="component" value="Unassembled WGS sequence"/>
</dbReference>
<dbReference type="OrthoDB" id="3595619at2759"/>
<dbReference type="EMBL" id="KN848074">
    <property type="protein sequence ID" value="KIX97356.1"/>
    <property type="molecule type" value="Genomic_DNA"/>
</dbReference>
<dbReference type="VEuPathDB" id="FungiDB:Z520_06808"/>
<dbReference type="AlphaFoldDB" id="A0A0D2IJW5"/>
<evidence type="ECO:0000313" key="1">
    <source>
        <dbReference type="EMBL" id="KIX97356.1"/>
    </source>
</evidence>
<proteinExistence type="predicted"/>
<dbReference type="GeneID" id="27712554"/>
<gene>
    <name evidence="1" type="ORF">Z520_06808</name>
</gene>
<reference evidence="1 2" key="1">
    <citation type="submission" date="2015-01" db="EMBL/GenBank/DDBJ databases">
        <title>The Genome Sequence of Fonsecaea multimorphosa CBS 102226.</title>
        <authorList>
            <consortium name="The Broad Institute Genomics Platform"/>
            <person name="Cuomo C."/>
            <person name="de Hoog S."/>
            <person name="Gorbushina A."/>
            <person name="Stielow B."/>
            <person name="Teixiera M."/>
            <person name="Abouelleil A."/>
            <person name="Chapman S.B."/>
            <person name="Priest M."/>
            <person name="Young S.K."/>
            <person name="Wortman J."/>
            <person name="Nusbaum C."/>
            <person name="Birren B."/>
        </authorList>
    </citation>
    <scope>NUCLEOTIDE SEQUENCE [LARGE SCALE GENOMIC DNA]</scope>
    <source>
        <strain evidence="1 2">CBS 102226</strain>
    </source>
</reference>
<dbReference type="RefSeq" id="XP_016631479.1">
    <property type="nucleotide sequence ID" value="XM_016777308.1"/>
</dbReference>
<name>A0A0D2IJW5_9EURO</name>
<protein>
    <submittedName>
        <fullName evidence="1">Uncharacterized protein</fullName>
    </submittedName>
</protein>
<keyword evidence="2" id="KW-1185">Reference proteome</keyword>
<accession>A0A0D2IJW5</accession>
<evidence type="ECO:0000313" key="2">
    <source>
        <dbReference type="Proteomes" id="UP000053411"/>
    </source>
</evidence>
<dbReference type="STRING" id="1442371.A0A0D2IJW5"/>